<dbReference type="InterPro" id="IPR027417">
    <property type="entry name" value="P-loop_NTPase"/>
</dbReference>
<keyword evidence="6 7" id="KW-0472">Membrane</keyword>
<dbReference type="PANTHER" id="PTHR24221:SF654">
    <property type="entry name" value="ATP-BINDING CASSETTE SUB-FAMILY B MEMBER 6"/>
    <property type="match status" value="1"/>
</dbReference>
<dbReference type="GO" id="GO:0034040">
    <property type="term" value="F:ATPase-coupled lipid transmembrane transporter activity"/>
    <property type="evidence" value="ECO:0007669"/>
    <property type="project" value="TreeGrafter"/>
</dbReference>
<evidence type="ECO:0000256" key="2">
    <source>
        <dbReference type="ARBA" id="ARBA00022692"/>
    </source>
</evidence>
<feature type="transmembrane region" description="Helical" evidence="7">
    <location>
        <begin position="60"/>
        <end position="80"/>
    </location>
</feature>
<name>A0A6V8SHD8_9CLOT</name>
<dbReference type="PROSITE" id="PS50929">
    <property type="entry name" value="ABC_TM1F"/>
    <property type="match status" value="1"/>
</dbReference>
<gene>
    <name evidence="10" type="ORF">bsdtw1_01997</name>
</gene>
<evidence type="ECO:0000256" key="4">
    <source>
        <dbReference type="ARBA" id="ARBA00022840"/>
    </source>
</evidence>
<dbReference type="GO" id="GO:0140359">
    <property type="term" value="F:ABC-type transporter activity"/>
    <property type="evidence" value="ECO:0007669"/>
    <property type="project" value="InterPro"/>
</dbReference>
<comment type="subcellular location">
    <subcellularLocation>
        <location evidence="1">Cell membrane</location>
        <topology evidence="1">Multi-pass membrane protein</topology>
    </subcellularLocation>
</comment>
<dbReference type="InterPro" id="IPR017871">
    <property type="entry name" value="ABC_transporter-like_CS"/>
</dbReference>
<feature type="domain" description="ABC transporter" evidence="8">
    <location>
        <begin position="344"/>
        <end position="577"/>
    </location>
</feature>
<keyword evidence="11" id="KW-1185">Reference proteome</keyword>
<dbReference type="InterPro" id="IPR003593">
    <property type="entry name" value="AAA+_ATPase"/>
</dbReference>
<dbReference type="Gene3D" id="1.20.1560.10">
    <property type="entry name" value="ABC transporter type 1, transmembrane domain"/>
    <property type="match status" value="1"/>
</dbReference>
<organism evidence="10 11">
    <name type="scientific">Clostridium fungisolvens</name>
    <dbReference type="NCBI Taxonomy" id="1604897"/>
    <lineage>
        <taxon>Bacteria</taxon>
        <taxon>Bacillati</taxon>
        <taxon>Bacillota</taxon>
        <taxon>Clostridia</taxon>
        <taxon>Eubacteriales</taxon>
        <taxon>Clostridiaceae</taxon>
        <taxon>Clostridium</taxon>
    </lineage>
</organism>
<dbReference type="EMBL" id="BLZR01000001">
    <property type="protein sequence ID" value="GFP75905.1"/>
    <property type="molecule type" value="Genomic_DNA"/>
</dbReference>
<evidence type="ECO:0000256" key="3">
    <source>
        <dbReference type="ARBA" id="ARBA00022741"/>
    </source>
</evidence>
<evidence type="ECO:0000259" key="9">
    <source>
        <dbReference type="PROSITE" id="PS50929"/>
    </source>
</evidence>
<protein>
    <submittedName>
        <fullName evidence="10">Putative ABC transporter ATP-binding protein</fullName>
    </submittedName>
</protein>
<dbReference type="Proteomes" id="UP000580568">
    <property type="component" value="Unassembled WGS sequence"/>
</dbReference>
<dbReference type="AlphaFoldDB" id="A0A6V8SHD8"/>
<reference evidence="10 11" key="1">
    <citation type="submission" date="2020-07" db="EMBL/GenBank/DDBJ databases">
        <title>A new beta-1,3-glucan-decomposing anaerobic bacterium isolated from anoxic soil subjected to biological soil disinfestation.</title>
        <authorList>
            <person name="Ueki A."/>
            <person name="Tonouchi A."/>
        </authorList>
    </citation>
    <scope>NUCLEOTIDE SEQUENCE [LARGE SCALE GENOMIC DNA]</scope>
    <source>
        <strain evidence="10 11">TW1</strain>
    </source>
</reference>
<keyword evidence="4 10" id="KW-0067">ATP-binding</keyword>
<dbReference type="GO" id="GO:0016887">
    <property type="term" value="F:ATP hydrolysis activity"/>
    <property type="evidence" value="ECO:0007669"/>
    <property type="project" value="InterPro"/>
</dbReference>
<proteinExistence type="predicted"/>
<dbReference type="SMART" id="SM00382">
    <property type="entry name" value="AAA"/>
    <property type="match status" value="1"/>
</dbReference>
<dbReference type="SUPFAM" id="SSF90123">
    <property type="entry name" value="ABC transporter transmembrane region"/>
    <property type="match status" value="1"/>
</dbReference>
<dbReference type="GO" id="GO:0005886">
    <property type="term" value="C:plasma membrane"/>
    <property type="evidence" value="ECO:0007669"/>
    <property type="project" value="UniProtKB-SubCell"/>
</dbReference>
<dbReference type="GO" id="GO:0005524">
    <property type="term" value="F:ATP binding"/>
    <property type="evidence" value="ECO:0007669"/>
    <property type="project" value="UniProtKB-KW"/>
</dbReference>
<dbReference type="Pfam" id="PF00664">
    <property type="entry name" value="ABC_membrane"/>
    <property type="match status" value="1"/>
</dbReference>
<evidence type="ECO:0000256" key="6">
    <source>
        <dbReference type="ARBA" id="ARBA00023136"/>
    </source>
</evidence>
<comment type="caution">
    <text evidence="10">The sequence shown here is derived from an EMBL/GenBank/DDBJ whole genome shotgun (WGS) entry which is preliminary data.</text>
</comment>
<evidence type="ECO:0000256" key="1">
    <source>
        <dbReference type="ARBA" id="ARBA00004651"/>
    </source>
</evidence>
<dbReference type="InterPro" id="IPR003439">
    <property type="entry name" value="ABC_transporter-like_ATP-bd"/>
</dbReference>
<evidence type="ECO:0000313" key="11">
    <source>
        <dbReference type="Proteomes" id="UP000580568"/>
    </source>
</evidence>
<sequence length="583" mass="65585">MEVENSLIKRSIVKVIKDNIWTSIILVIAVCGVVVTSLIPPQILKYIVDHNLVPKDSDKLFSFAFAYIGVLVFIGIFDFVKEAFLTVLGQKITKEIRIEMMEKLEMINANFFSSNSSGVVVSRFINDVDAINSLFTSGIIGMMVDCFKLIGIVISIWMFSSKLGITILLLLPAIYGITRLFQKRMLKAQIENRILIGRVNNHISESLKNIQMIKSYSKEGYMEDNYKKYLLDNYKTVETVNFYDSVYSPLIQLTRAFVIAFIVVLSSKHLNFLGISLGMVAASIELISNLFAPIENLGMELQNIQQAVSGIKRVNDFYGEPEDDLKKDELKLEDIIPNREDVRISFNDITFQYEEGSDVLQNINLNLKPNEKVTFVGRTGVGKTTLFKLIMGLLKPTKGSITINGVDVYDIKNSEKRKIFGYVDQSFHIIKGTVAEQISIQDESITREQIEKALDFVGLAEYVSALENGMDTKVTSDTFFSQGQKQLLSIARAIVTNPPVLLLDEITANLDSITEEKIVSVLQKASEAHTILSISHRLSSIIACDTVVILEHSRVKNVGSPEELLENDAWYRSHITLEKLTWS</sequence>
<dbReference type="CDD" id="cd18544">
    <property type="entry name" value="ABC_6TM_TmrA_like"/>
    <property type="match status" value="1"/>
</dbReference>
<keyword evidence="3" id="KW-0547">Nucleotide-binding</keyword>
<dbReference type="SUPFAM" id="SSF52540">
    <property type="entry name" value="P-loop containing nucleoside triphosphate hydrolases"/>
    <property type="match status" value="1"/>
</dbReference>
<feature type="transmembrane region" description="Helical" evidence="7">
    <location>
        <begin position="20"/>
        <end position="40"/>
    </location>
</feature>
<keyword evidence="2 7" id="KW-0812">Transmembrane</keyword>
<dbReference type="InterPro" id="IPR011527">
    <property type="entry name" value="ABC1_TM_dom"/>
</dbReference>
<evidence type="ECO:0000313" key="10">
    <source>
        <dbReference type="EMBL" id="GFP75905.1"/>
    </source>
</evidence>
<dbReference type="PANTHER" id="PTHR24221">
    <property type="entry name" value="ATP-BINDING CASSETTE SUB-FAMILY B"/>
    <property type="match status" value="1"/>
</dbReference>
<dbReference type="InterPro" id="IPR036640">
    <property type="entry name" value="ABC1_TM_sf"/>
</dbReference>
<dbReference type="Gene3D" id="3.40.50.300">
    <property type="entry name" value="P-loop containing nucleotide triphosphate hydrolases"/>
    <property type="match status" value="1"/>
</dbReference>
<evidence type="ECO:0000256" key="7">
    <source>
        <dbReference type="SAM" id="Phobius"/>
    </source>
</evidence>
<evidence type="ECO:0000256" key="5">
    <source>
        <dbReference type="ARBA" id="ARBA00022989"/>
    </source>
</evidence>
<dbReference type="InterPro" id="IPR039421">
    <property type="entry name" value="Type_1_exporter"/>
</dbReference>
<accession>A0A6V8SHD8</accession>
<keyword evidence="5 7" id="KW-1133">Transmembrane helix</keyword>
<dbReference type="PROSITE" id="PS50893">
    <property type="entry name" value="ABC_TRANSPORTER_2"/>
    <property type="match status" value="1"/>
</dbReference>
<evidence type="ECO:0000259" key="8">
    <source>
        <dbReference type="PROSITE" id="PS50893"/>
    </source>
</evidence>
<dbReference type="Pfam" id="PF00005">
    <property type="entry name" value="ABC_tran"/>
    <property type="match status" value="1"/>
</dbReference>
<feature type="domain" description="ABC transmembrane type-1" evidence="9">
    <location>
        <begin position="24"/>
        <end position="306"/>
    </location>
</feature>
<dbReference type="PROSITE" id="PS00211">
    <property type="entry name" value="ABC_TRANSPORTER_1"/>
    <property type="match status" value="1"/>
</dbReference>